<dbReference type="OMA" id="QPEYGSY"/>
<keyword evidence="4" id="KW-0010">Activator</keyword>
<evidence type="ECO:0000256" key="1">
    <source>
        <dbReference type="ARBA" id="ARBA00004123"/>
    </source>
</evidence>
<dbReference type="PANTHER" id="PTHR10252:SF8">
    <property type="entry name" value="NUCLEAR TRANSCRIPTION FACTOR Y SUBUNIT GAMMA"/>
    <property type="match status" value="1"/>
</dbReference>
<accession>S2JK10</accession>
<evidence type="ECO:0000313" key="11">
    <source>
        <dbReference type="Proteomes" id="UP000014254"/>
    </source>
</evidence>
<keyword evidence="6" id="KW-0539">Nucleus</keyword>
<name>S2JK10_MUCC1</name>
<dbReference type="VEuPathDB" id="FungiDB:HMPREF1544_10410"/>
<evidence type="ECO:0000256" key="4">
    <source>
        <dbReference type="ARBA" id="ARBA00023159"/>
    </source>
</evidence>
<evidence type="ECO:0000256" key="3">
    <source>
        <dbReference type="ARBA" id="ARBA00023125"/>
    </source>
</evidence>
<protein>
    <recommendedName>
        <fullName evidence="9">Core Histone H2A/H2B/H3 domain-containing protein</fullName>
    </recommendedName>
</protein>
<feature type="region of interest" description="Disordered" evidence="8">
    <location>
        <begin position="216"/>
        <end position="253"/>
    </location>
</feature>
<keyword evidence="2" id="KW-0805">Transcription regulation</keyword>
<dbReference type="GO" id="GO:0046982">
    <property type="term" value="F:protein heterodimerization activity"/>
    <property type="evidence" value="ECO:0007669"/>
    <property type="project" value="InterPro"/>
</dbReference>
<comment type="subcellular location">
    <subcellularLocation>
        <location evidence="1">Nucleus</location>
    </subcellularLocation>
</comment>
<dbReference type="GO" id="GO:0000978">
    <property type="term" value="F:RNA polymerase II cis-regulatory region sequence-specific DNA binding"/>
    <property type="evidence" value="ECO:0007669"/>
    <property type="project" value="TreeGrafter"/>
</dbReference>
<dbReference type="PANTHER" id="PTHR10252">
    <property type="entry name" value="HISTONE-LIKE TRANSCRIPTION FACTOR CCAAT-RELATED"/>
    <property type="match status" value="1"/>
</dbReference>
<dbReference type="CDD" id="cd22908">
    <property type="entry name" value="HFD_NFYC-like"/>
    <property type="match status" value="1"/>
</dbReference>
<feature type="compositionally biased region" description="Polar residues" evidence="8">
    <location>
        <begin position="23"/>
        <end position="41"/>
    </location>
</feature>
<feature type="compositionally biased region" description="Low complexity" evidence="8">
    <location>
        <begin position="1"/>
        <end position="14"/>
    </location>
</feature>
<gene>
    <name evidence="10" type="ORF">HMPREF1544_10410</name>
</gene>
<dbReference type="EMBL" id="KE124096">
    <property type="protein sequence ID" value="EPB82843.1"/>
    <property type="molecule type" value="Genomic_DNA"/>
</dbReference>
<keyword evidence="5" id="KW-0804">Transcription</keyword>
<dbReference type="SUPFAM" id="SSF47113">
    <property type="entry name" value="Histone-fold"/>
    <property type="match status" value="1"/>
</dbReference>
<dbReference type="Gene3D" id="1.10.20.10">
    <property type="entry name" value="Histone, subunit A"/>
    <property type="match status" value="1"/>
</dbReference>
<dbReference type="GO" id="GO:0016602">
    <property type="term" value="C:CCAAT-binding factor complex"/>
    <property type="evidence" value="ECO:0007669"/>
    <property type="project" value="TreeGrafter"/>
</dbReference>
<dbReference type="Proteomes" id="UP000014254">
    <property type="component" value="Unassembled WGS sequence"/>
</dbReference>
<sequence>MASQQPGDQHQQSQYVPVPTDPVHQQQQVQNALSSVPAAPSTSTGNYPAFDLGKFWTEQMQLADMFESDFKNHPLPLARIKKVMKTDQEVKAPVLFAKGCEIFITELTKRAWVHAEENKRRTLQRSDIATAISKTDMCDFLIDIVPREEAVKTQSTPFDQQQQQQPQPQQPEYGSYYPAQGGVPQYAPQQSMEAAAYASYSQLTAEQMQQYQLQLQQFAAQQQQQQHAYPHGTESSTAAQQSSTTSNPTSKTE</sequence>
<evidence type="ECO:0000313" key="10">
    <source>
        <dbReference type="EMBL" id="EPB82843.1"/>
    </source>
</evidence>
<dbReference type="InterPro" id="IPR009072">
    <property type="entry name" value="Histone-fold"/>
</dbReference>
<evidence type="ECO:0000256" key="6">
    <source>
        <dbReference type="ARBA" id="ARBA00023242"/>
    </source>
</evidence>
<keyword evidence="11" id="KW-1185">Reference proteome</keyword>
<evidence type="ECO:0000256" key="7">
    <source>
        <dbReference type="ARBA" id="ARBA00038129"/>
    </source>
</evidence>
<feature type="region of interest" description="Disordered" evidence="8">
    <location>
        <begin position="151"/>
        <end position="185"/>
    </location>
</feature>
<dbReference type="eggNOG" id="KOG1657">
    <property type="taxonomic scope" value="Eukaryota"/>
</dbReference>
<dbReference type="InterPro" id="IPR050568">
    <property type="entry name" value="Transcr_DNA_Rep_Reg"/>
</dbReference>
<comment type="similarity">
    <text evidence="7">Belongs to the NFYC/HAP5 subunit family.</text>
</comment>
<feature type="domain" description="Core Histone H2A/H2B/H3" evidence="9">
    <location>
        <begin position="67"/>
        <end position="132"/>
    </location>
</feature>
<evidence type="ECO:0000256" key="5">
    <source>
        <dbReference type="ARBA" id="ARBA00023163"/>
    </source>
</evidence>
<feature type="compositionally biased region" description="Low complexity" evidence="8">
    <location>
        <begin position="233"/>
        <end position="253"/>
    </location>
</feature>
<proteinExistence type="inferred from homology"/>
<dbReference type="GO" id="GO:0001228">
    <property type="term" value="F:DNA-binding transcription activator activity, RNA polymerase II-specific"/>
    <property type="evidence" value="ECO:0007669"/>
    <property type="project" value="TreeGrafter"/>
</dbReference>
<dbReference type="STRING" id="1220926.S2JK10"/>
<feature type="compositionally biased region" description="Low complexity" evidence="8">
    <location>
        <begin position="216"/>
        <end position="226"/>
    </location>
</feature>
<dbReference type="InParanoid" id="S2JK10"/>
<keyword evidence="3" id="KW-0238">DNA-binding</keyword>
<evidence type="ECO:0000256" key="2">
    <source>
        <dbReference type="ARBA" id="ARBA00023015"/>
    </source>
</evidence>
<organism evidence="10 11">
    <name type="scientific">Mucor circinelloides f. circinelloides (strain 1006PhL)</name>
    <name type="common">Mucormycosis agent</name>
    <name type="synonym">Calyptromyces circinelloides</name>
    <dbReference type="NCBI Taxonomy" id="1220926"/>
    <lineage>
        <taxon>Eukaryota</taxon>
        <taxon>Fungi</taxon>
        <taxon>Fungi incertae sedis</taxon>
        <taxon>Mucoromycota</taxon>
        <taxon>Mucoromycotina</taxon>
        <taxon>Mucoromycetes</taxon>
        <taxon>Mucorales</taxon>
        <taxon>Mucorineae</taxon>
        <taxon>Mucoraceae</taxon>
        <taxon>Mucor</taxon>
    </lineage>
</organism>
<feature type="compositionally biased region" description="Low complexity" evidence="8">
    <location>
        <begin position="160"/>
        <end position="171"/>
    </location>
</feature>
<dbReference type="InterPro" id="IPR007125">
    <property type="entry name" value="H2A/H2B/H3"/>
</dbReference>
<dbReference type="AlphaFoldDB" id="S2JK10"/>
<dbReference type="OrthoDB" id="1272441at2759"/>
<dbReference type="Pfam" id="PF00125">
    <property type="entry name" value="Histone"/>
    <property type="match status" value="1"/>
</dbReference>
<dbReference type="FunFam" id="1.10.20.10:FF:000062">
    <property type="entry name" value="Nuclear transcription factor Y subunit C"/>
    <property type="match status" value="1"/>
</dbReference>
<evidence type="ECO:0000256" key="8">
    <source>
        <dbReference type="SAM" id="MobiDB-lite"/>
    </source>
</evidence>
<evidence type="ECO:0000259" key="9">
    <source>
        <dbReference type="Pfam" id="PF00125"/>
    </source>
</evidence>
<feature type="region of interest" description="Disordered" evidence="8">
    <location>
        <begin position="1"/>
        <end position="41"/>
    </location>
</feature>
<reference evidence="11" key="1">
    <citation type="submission" date="2013-05" db="EMBL/GenBank/DDBJ databases">
        <title>The Genome sequence of Mucor circinelloides f. circinelloides 1006PhL.</title>
        <authorList>
            <consortium name="The Broad Institute Genomics Platform"/>
            <person name="Cuomo C."/>
            <person name="Earl A."/>
            <person name="Findley K."/>
            <person name="Lee S.C."/>
            <person name="Walker B."/>
            <person name="Young S."/>
            <person name="Zeng Q."/>
            <person name="Gargeya S."/>
            <person name="Fitzgerald M."/>
            <person name="Haas B."/>
            <person name="Abouelleil A."/>
            <person name="Allen A.W."/>
            <person name="Alvarado L."/>
            <person name="Arachchi H.M."/>
            <person name="Berlin A.M."/>
            <person name="Chapman S.B."/>
            <person name="Gainer-Dewar J."/>
            <person name="Goldberg J."/>
            <person name="Griggs A."/>
            <person name="Gujja S."/>
            <person name="Hansen M."/>
            <person name="Howarth C."/>
            <person name="Imamovic A."/>
            <person name="Ireland A."/>
            <person name="Larimer J."/>
            <person name="McCowan C."/>
            <person name="Murphy C."/>
            <person name="Pearson M."/>
            <person name="Poon T.W."/>
            <person name="Priest M."/>
            <person name="Roberts A."/>
            <person name="Saif S."/>
            <person name="Shea T."/>
            <person name="Sisk P."/>
            <person name="Sykes S."/>
            <person name="Wortman J."/>
            <person name="Nusbaum C."/>
            <person name="Birren B."/>
        </authorList>
    </citation>
    <scope>NUCLEOTIDE SEQUENCE [LARGE SCALE GENOMIC DNA]</scope>
    <source>
        <strain evidence="11">1006PhL</strain>
    </source>
</reference>